<organism evidence="4 5">
    <name type="scientific">Streptomyces pyxinae</name>
    <dbReference type="NCBI Taxonomy" id="2970734"/>
    <lineage>
        <taxon>Bacteria</taxon>
        <taxon>Bacillati</taxon>
        <taxon>Actinomycetota</taxon>
        <taxon>Actinomycetes</taxon>
        <taxon>Kitasatosporales</taxon>
        <taxon>Streptomycetaceae</taxon>
        <taxon>Streptomyces</taxon>
    </lineage>
</organism>
<protein>
    <submittedName>
        <fullName evidence="4">SCO2322 family protein</fullName>
    </submittedName>
</protein>
<feature type="region of interest" description="Disordered" evidence="1">
    <location>
        <begin position="175"/>
        <end position="223"/>
    </location>
</feature>
<keyword evidence="3" id="KW-0732">Signal</keyword>
<accession>A0ABT2CP64</accession>
<feature type="signal peptide" evidence="3">
    <location>
        <begin position="1"/>
        <end position="33"/>
    </location>
</feature>
<evidence type="ECO:0000256" key="2">
    <source>
        <dbReference type="SAM" id="Phobius"/>
    </source>
</evidence>
<reference evidence="4" key="1">
    <citation type="submission" date="2022-08" db="EMBL/GenBank/DDBJ databases">
        <authorList>
            <person name="Somphong A."/>
            <person name="Phongsopitanun W."/>
        </authorList>
    </citation>
    <scope>NUCLEOTIDE SEQUENCE</scope>
    <source>
        <strain evidence="4">LP05-1</strain>
    </source>
</reference>
<dbReference type="EMBL" id="JANUGQ010000032">
    <property type="protein sequence ID" value="MCS0639233.1"/>
    <property type="molecule type" value="Genomic_DNA"/>
</dbReference>
<feature type="transmembrane region" description="Helical" evidence="2">
    <location>
        <begin position="223"/>
        <end position="241"/>
    </location>
</feature>
<dbReference type="NCBIfam" id="NF040681">
    <property type="entry name" value="GPS-CTERM"/>
    <property type="match status" value="1"/>
</dbReference>
<evidence type="ECO:0000256" key="3">
    <source>
        <dbReference type="SAM" id="SignalP"/>
    </source>
</evidence>
<feature type="compositionally biased region" description="Basic and acidic residues" evidence="1">
    <location>
        <begin position="190"/>
        <end position="209"/>
    </location>
</feature>
<sequence length="249" mass="25094">MTGPRLFSASAFRTALVPVLAALLCAVSVVAGAAPARAAGYRYWSFWTGDRNGAWAYATEGPATARPGDGQVDGFRFAVSRDSADADRPGPAPDFAAVCGATPAEPGRKRIGIVIDFGTAADAPAGQDPPAPRTACARVAPSATSAEALAAVAKPLRYNSQALLCAIAGYPESGCGEQVADSPGTPTEGPGKDQKSREPGDAGDSKDSGPSEDSEPSGSGPSVGVIAGLAAVLLLGAAAGWQARRRRDR</sequence>
<name>A0ABT2CP64_9ACTN</name>
<comment type="caution">
    <text evidence="4">The sequence shown here is derived from an EMBL/GenBank/DDBJ whole genome shotgun (WGS) entry which is preliminary data.</text>
</comment>
<dbReference type="InterPro" id="IPR047704">
    <property type="entry name" value="GPS-CTERM"/>
</dbReference>
<dbReference type="InterPro" id="IPR047703">
    <property type="entry name" value="SCO2322-like"/>
</dbReference>
<proteinExistence type="predicted"/>
<evidence type="ECO:0000313" key="5">
    <source>
        <dbReference type="Proteomes" id="UP001431313"/>
    </source>
</evidence>
<dbReference type="RefSeq" id="WP_258790562.1">
    <property type="nucleotide sequence ID" value="NZ_JANUGQ010000032.1"/>
</dbReference>
<dbReference type="NCBIfam" id="NF040672">
    <property type="entry name" value="SCO2322_fam"/>
    <property type="match status" value="1"/>
</dbReference>
<feature type="chain" id="PRO_5046624861" evidence="3">
    <location>
        <begin position="34"/>
        <end position="249"/>
    </location>
</feature>
<keyword evidence="2" id="KW-0472">Membrane</keyword>
<keyword evidence="5" id="KW-1185">Reference proteome</keyword>
<keyword evidence="2" id="KW-0812">Transmembrane</keyword>
<dbReference type="Proteomes" id="UP001431313">
    <property type="component" value="Unassembled WGS sequence"/>
</dbReference>
<evidence type="ECO:0000313" key="4">
    <source>
        <dbReference type="EMBL" id="MCS0639233.1"/>
    </source>
</evidence>
<keyword evidence="2" id="KW-1133">Transmembrane helix</keyword>
<evidence type="ECO:0000256" key="1">
    <source>
        <dbReference type="SAM" id="MobiDB-lite"/>
    </source>
</evidence>
<gene>
    <name evidence="4" type="ORF">NX801_27045</name>
</gene>